<name>A0AAE3EYD2_9FIRM</name>
<accession>A0AAE3EYD2</accession>
<reference evidence="2" key="1">
    <citation type="submission" date="2022-01" db="EMBL/GenBank/DDBJ databases">
        <title>Collection of gut derived symbiotic bacterial strains cultured from healthy donors.</title>
        <authorList>
            <person name="Lin H."/>
            <person name="Kohout C."/>
            <person name="Waligurski E."/>
            <person name="Pamer E.G."/>
        </authorList>
    </citation>
    <scope>NUCLEOTIDE SEQUENCE</scope>
    <source>
        <strain evidence="2">DFI.5.49</strain>
    </source>
</reference>
<evidence type="ECO:0000313" key="2">
    <source>
        <dbReference type="EMBL" id="MCG4764177.1"/>
    </source>
</evidence>
<dbReference type="AlphaFoldDB" id="A0AAE3EYD2"/>
<sequence length="299" mass="34494">MKQTRLADRLTANQIEAKNVEERNLSEMKRDMGDSHISFQRSRRIKNKTSVKLKRSKEKRLASIRREPAELEELYSEDSLEINELLQQRQEEKSQKHQKIFSNIMSGVLIAGCVYVSILIYGVMVTDYNYNENGEIVPEVVSVQDIKEEKAYDTILYQYLQCRSLYEEVLMLDYRLGKGEEDPLTLAPLYEEKLDTVSSLSIKTDALTVETKYSKVKDMLLSWIKNDIAVYLQNMSSAISQNNSETAQNALQDKDRVYSDFSLITQNLVAMGENLQGVDLTDVKQWTPEDYVDEQINGE</sequence>
<dbReference type="EMBL" id="JAKNFS010000002">
    <property type="protein sequence ID" value="MCG4764177.1"/>
    <property type="molecule type" value="Genomic_DNA"/>
</dbReference>
<gene>
    <name evidence="2" type="ORF">L0N21_01365</name>
</gene>
<comment type="caution">
    <text evidence="2">The sequence shown here is derived from an EMBL/GenBank/DDBJ whole genome shotgun (WGS) entry which is preliminary data.</text>
</comment>
<feature type="transmembrane region" description="Helical" evidence="1">
    <location>
        <begin position="100"/>
        <end position="124"/>
    </location>
</feature>
<proteinExistence type="predicted"/>
<dbReference type="Proteomes" id="UP001199915">
    <property type="component" value="Unassembled WGS sequence"/>
</dbReference>
<evidence type="ECO:0000256" key="1">
    <source>
        <dbReference type="SAM" id="Phobius"/>
    </source>
</evidence>
<organism evidence="2 3">
    <name type="scientific">Fusicatenibacter saccharivorans</name>
    <dbReference type="NCBI Taxonomy" id="1150298"/>
    <lineage>
        <taxon>Bacteria</taxon>
        <taxon>Bacillati</taxon>
        <taxon>Bacillota</taxon>
        <taxon>Clostridia</taxon>
        <taxon>Lachnospirales</taxon>
        <taxon>Lachnospiraceae</taxon>
        <taxon>Fusicatenibacter</taxon>
    </lineage>
</organism>
<evidence type="ECO:0000313" key="3">
    <source>
        <dbReference type="Proteomes" id="UP001199915"/>
    </source>
</evidence>
<keyword evidence="1" id="KW-0812">Transmembrane</keyword>
<protein>
    <submittedName>
        <fullName evidence="2">Uncharacterized protein</fullName>
    </submittedName>
</protein>
<keyword evidence="1" id="KW-0472">Membrane</keyword>
<dbReference type="RefSeq" id="WP_238032722.1">
    <property type="nucleotide sequence ID" value="NZ_JAKNFS010000002.1"/>
</dbReference>
<keyword evidence="1" id="KW-1133">Transmembrane helix</keyword>